<dbReference type="HOGENOM" id="CLU_2993637_0_0_5"/>
<reference evidence="1 2" key="1">
    <citation type="journal article" date="2013" name="Genome Announc.">
        <title>Complete Genome Sequence of the Sesbania Symbiont and Rice Growth-Promoting Endophyte Rhizobium sp. Strain IRBG74.</title>
        <authorList>
            <person name="Crook M.B."/>
            <person name="Mitra S."/>
            <person name="Ane J.M."/>
            <person name="Sadowsky M.J."/>
            <person name="Gyaneshwar P."/>
        </authorList>
    </citation>
    <scope>NUCLEOTIDE SEQUENCE [LARGE SCALE GENOMIC DNA]</scope>
    <source>
        <strain evidence="1 2">IRBG74</strain>
    </source>
</reference>
<evidence type="ECO:0000313" key="2">
    <source>
        <dbReference type="Proteomes" id="UP000016944"/>
    </source>
</evidence>
<name>U4Q1G4_9HYPH</name>
<dbReference type="AlphaFoldDB" id="U4Q1G4"/>
<proteinExistence type="predicted"/>
<sequence>MLLLKGSAGYGAPPATLRHISSPGGEKKLATAFPYNGERANAACHPALYYNPARPAL</sequence>
<accession>U4Q1G4</accession>
<dbReference type="KEGG" id="rir:BN877_I0644"/>
<dbReference type="EMBL" id="HG518322">
    <property type="protein sequence ID" value="CDI07559.1"/>
    <property type="molecule type" value="Genomic_DNA"/>
</dbReference>
<evidence type="ECO:0000313" key="1">
    <source>
        <dbReference type="EMBL" id="CDI07559.1"/>
    </source>
</evidence>
<protein>
    <submittedName>
        <fullName evidence="1">Uncharacterized protein</fullName>
    </submittedName>
</protein>
<organism evidence="1 2">
    <name type="scientific">Agrobacterium pusense</name>
    <dbReference type="NCBI Taxonomy" id="648995"/>
    <lineage>
        <taxon>Bacteria</taxon>
        <taxon>Pseudomonadati</taxon>
        <taxon>Pseudomonadota</taxon>
        <taxon>Alphaproteobacteria</taxon>
        <taxon>Hyphomicrobiales</taxon>
        <taxon>Rhizobiaceae</taxon>
        <taxon>Rhizobium/Agrobacterium group</taxon>
        <taxon>Agrobacterium</taxon>
    </lineage>
</organism>
<dbReference type="Proteomes" id="UP000016944">
    <property type="component" value="Chromosome I"/>
</dbReference>
<gene>
    <name evidence="1" type="ORF">BN877_I0644</name>
</gene>